<dbReference type="InterPro" id="IPR009045">
    <property type="entry name" value="Zn_M74/Hedgehog-like"/>
</dbReference>
<sequence length="343" mass="37364">MPHATDSTDTLTRRALLRLAGSAAAAAALGGAGLAAASEAAAGLKKNLKYQTLTGLNIRAGAGTSARILGRFPKGKIFKAAGTAGNGWIRLRYKDRTAYVSNKYVRLKSLDDPTYTSNRNGLPESARHFTRKAGTVLRHIPNGAVMAGDLPAGVVAWHDAALEAKYGATPGWRLVRAAGMVGWVRASALRATSPSPSVWGKRYSSARIRGMANGKLSAKALVAIPWDPGRNLVAGPALGDLTRLNNAFRTRFGTNLDIDLTYRTRGTQECLYRELGPYIAARPGTSNHGWGFAIDFPETYDYSFRGRYYKWLKRNSAAYGWVHRKDLEEGSPYAEAWHFEYVR</sequence>
<proteinExistence type="predicted"/>
<feature type="chain" id="PRO_5046650567" description="SH3b domain-containing protein" evidence="1">
    <location>
        <begin position="38"/>
        <end position="343"/>
    </location>
</feature>
<gene>
    <name evidence="3" type="ORF">GCM10023081_02340</name>
</gene>
<dbReference type="InterPro" id="IPR003646">
    <property type="entry name" value="SH3-like_bac-type"/>
</dbReference>
<feature type="domain" description="SH3b" evidence="2">
    <location>
        <begin position="46"/>
        <end position="109"/>
    </location>
</feature>
<dbReference type="PROSITE" id="PS51318">
    <property type="entry name" value="TAT"/>
    <property type="match status" value="1"/>
</dbReference>
<protein>
    <recommendedName>
        <fullName evidence="2">SH3b domain-containing protein</fullName>
    </recommendedName>
</protein>
<keyword evidence="4" id="KW-1185">Reference proteome</keyword>
<keyword evidence="1" id="KW-0732">Signal</keyword>
<organism evidence="3 4">
    <name type="scientific">Arthrobacter ginkgonis</name>
    <dbReference type="NCBI Taxonomy" id="1630594"/>
    <lineage>
        <taxon>Bacteria</taxon>
        <taxon>Bacillati</taxon>
        <taxon>Actinomycetota</taxon>
        <taxon>Actinomycetes</taxon>
        <taxon>Micrococcales</taxon>
        <taxon>Micrococcaceae</taxon>
        <taxon>Arthrobacter</taxon>
    </lineage>
</organism>
<dbReference type="Pfam" id="PF08239">
    <property type="entry name" value="SH3_3"/>
    <property type="match status" value="1"/>
</dbReference>
<accession>A0ABP7BQI8</accession>
<dbReference type="Proteomes" id="UP001500752">
    <property type="component" value="Unassembled WGS sequence"/>
</dbReference>
<feature type="signal peptide" evidence="1">
    <location>
        <begin position="1"/>
        <end position="37"/>
    </location>
</feature>
<dbReference type="SUPFAM" id="SSF55166">
    <property type="entry name" value="Hedgehog/DD-peptidase"/>
    <property type="match status" value="1"/>
</dbReference>
<dbReference type="Gene3D" id="3.30.1380.10">
    <property type="match status" value="1"/>
</dbReference>
<dbReference type="EMBL" id="BAABEO010000002">
    <property type="protein sequence ID" value="GAA3667054.1"/>
    <property type="molecule type" value="Genomic_DNA"/>
</dbReference>
<dbReference type="Gene3D" id="2.30.30.40">
    <property type="entry name" value="SH3 Domains"/>
    <property type="match status" value="1"/>
</dbReference>
<comment type="caution">
    <text evidence="3">The sequence shown here is derived from an EMBL/GenBank/DDBJ whole genome shotgun (WGS) entry which is preliminary data.</text>
</comment>
<dbReference type="PROSITE" id="PS51781">
    <property type="entry name" value="SH3B"/>
    <property type="match status" value="1"/>
</dbReference>
<dbReference type="Pfam" id="PF02557">
    <property type="entry name" value="VanY"/>
    <property type="match status" value="1"/>
</dbReference>
<name>A0ABP7BQI8_9MICC</name>
<dbReference type="InterPro" id="IPR006311">
    <property type="entry name" value="TAT_signal"/>
</dbReference>
<evidence type="ECO:0000259" key="2">
    <source>
        <dbReference type="PROSITE" id="PS51781"/>
    </source>
</evidence>
<reference evidence="4" key="1">
    <citation type="journal article" date="2019" name="Int. J. Syst. Evol. Microbiol.">
        <title>The Global Catalogue of Microorganisms (GCM) 10K type strain sequencing project: providing services to taxonomists for standard genome sequencing and annotation.</title>
        <authorList>
            <consortium name="The Broad Institute Genomics Platform"/>
            <consortium name="The Broad Institute Genome Sequencing Center for Infectious Disease"/>
            <person name="Wu L."/>
            <person name="Ma J."/>
        </authorList>
    </citation>
    <scope>NUCLEOTIDE SEQUENCE [LARGE SCALE GENOMIC DNA]</scope>
    <source>
        <strain evidence="4">JCM 30742</strain>
    </source>
</reference>
<evidence type="ECO:0000313" key="4">
    <source>
        <dbReference type="Proteomes" id="UP001500752"/>
    </source>
</evidence>
<evidence type="ECO:0000313" key="3">
    <source>
        <dbReference type="EMBL" id="GAA3667054.1"/>
    </source>
</evidence>
<dbReference type="InterPro" id="IPR003709">
    <property type="entry name" value="VanY-like_core_dom"/>
</dbReference>
<dbReference type="SMART" id="SM00287">
    <property type="entry name" value="SH3b"/>
    <property type="match status" value="1"/>
</dbReference>
<evidence type="ECO:0000256" key="1">
    <source>
        <dbReference type="SAM" id="SignalP"/>
    </source>
</evidence>
<dbReference type="RefSeq" id="WP_345147838.1">
    <property type="nucleotide sequence ID" value="NZ_BAABEO010000002.1"/>
</dbReference>
<dbReference type="CDD" id="cd14814">
    <property type="entry name" value="Peptidase_M15"/>
    <property type="match status" value="1"/>
</dbReference>